<dbReference type="PANTHER" id="PTHR30514">
    <property type="entry name" value="GLUCOKINASE"/>
    <property type="match status" value="1"/>
</dbReference>
<dbReference type="OrthoDB" id="8960173at2"/>
<dbReference type="STRING" id="28066.RF819_12510"/>
<dbReference type="GO" id="GO:0003677">
    <property type="term" value="F:DNA binding"/>
    <property type="evidence" value="ECO:0007669"/>
    <property type="project" value="InterPro"/>
</dbReference>
<dbReference type="GO" id="GO:0006096">
    <property type="term" value="P:glycolytic process"/>
    <property type="evidence" value="ECO:0007669"/>
    <property type="project" value="UniProtKB-KW"/>
</dbReference>
<evidence type="ECO:0000313" key="3">
    <source>
        <dbReference type="EMBL" id="OOV07440.1"/>
    </source>
</evidence>
<dbReference type="InterPro" id="IPR001347">
    <property type="entry name" value="SIS_dom"/>
</dbReference>
<keyword evidence="4" id="KW-1185">Reference proteome</keyword>
<organism evidence="3 4">
    <name type="scientific">Rhodoferax fermentans</name>
    <dbReference type="NCBI Taxonomy" id="28066"/>
    <lineage>
        <taxon>Bacteria</taxon>
        <taxon>Pseudomonadati</taxon>
        <taxon>Pseudomonadota</taxon>
        <taxon>Betaproteobacteria</taxon>
        <taxon>Burkholderiales</taxon>
        <taxon>Comamonadaceae</taxon>
        <taxon>Rhodoferax</taxon>
    </lineage>
</organism>
<evidence type="ECO:0000256" key="1">
    <source>
        <dbReference type="ARBA" id="ARBA00023152"/>
    </source>
</evidence>
<dbReference type="Pfam" id="PF01380">
    <property type="entry name" value="SIS"/>
    <property type="match status" value="1"/>
</dbReference>
<dbReference type="InterPro" id="IPR000281">
    <property type="entry name" value="HTH_RpiR"/>
</dbReference>
<dbReference type="InterPro" id="IPR009057">
    <property type="entry name" value="Homeodomain-like_sf"/>
</dbReference>
<dbReference type="InterPro" id="IPR047640">
    <property type="entry name" value="RpiR-like"/>
</dbReference>
<name>A0A1T1ATL5_RHOFE</name>
<dbReference type="PROSITE" id="PS51071">
    <property type="entry name" value="HTH_RPIR"/>
    <property type="match status" value="1"/>
</dbReference>
<dbReference type="GO" id="GO:0097367">
    <property type="term" value="F:carbohydrate derivative binding"/>
    <property type="evidence" value="ECO:0007669"/>
    <property type="project" value="InterPro"/>
</dbReference>
<dbReference type="InterPro" id="IPR046348">
    <property type="entry name" value="SIS_dom_sf"/>
</dbReference>
<proteinExistence type="predicted"/>
<dbReference type="Pfam" id="PF01418">
    <property type="entry name" value="HTH_6"/>
    <property type="match status" value="1"/>
</dbReference>
<dbReference type="Gene3D" id="1.10.10.10">
    <property type="entry name" value="Winged helix-like DNA-binding domain superfamily/Winged helix DNA-binding domain"/>
    <property type="match status" value="1"/>
</dbReference>
<dbReference type="InterPro" id="IPR036388">
    <property type="entry name" value="WH-like_DNA-bd_sf"/>
</dbReference>
<dbReference type="RefSeq" id="WP_078365282.1">
    <property type="nucleotide sequence ID" value="NZ_MTJN01000002.1"/>
</dbReference>
<comment type="caution">
    <text evidence="3">The sequence shown here is derived from an EMBL/GenBank/DDBJ whole genome shotgun (WGS) entry which is preliminary data.</text>
</comment>
<reference evidence="3 4" key="1">
    <citation type="submission" date="2017-01" db="EMBL/GenBank/DDBJ databases">
        <title>Genome sequencing of Rhodoferax fermentans JCM 7819.</title>
        <authorList>
            <person name="Kim Y.J."/>
            <person name="Farh M.E.-A."/>
            <person name="Yang D.-C."/>
        </authorList>
    </citation>
    <scope>NUCLEOTIDE SEQUENCE [LARGE SCALE GENOMIC DNA]</scope>
    <source>
        <strain evidence="3 4">JCM 7819</strain>
    </source>
</reference>
<dbReference type="GO" id="GO:0003700">
    <property type="term" value="F:DNA-binding transcription factor activity"/>
    <property type="evidence" value="ECO:0007669"/>
    <property type="project" value="InterPro"/>
</dbReference>
<dbReference type="SUPFAM" id="SSF53697">
    <property type="entry name" value="SIS domain"/>
    <property type="match status" value="1"/>
</dbReference>
<accession>A0A1T1ATL5</accession>
<gene>
    <name evidence="3" type="ORF">RF819_12510</name>
</gene>
<dbReference type="AlphaFoldDB" id="A0A1T1ATL5"/>
<evidence type="ECO:0000259" key="2">
    <source>
        <dbReference type="PROSITE" id="PS51071"/>
    </source>
</evidence>
<sequence length="282" mass="31290">MPEVSATSFLARVRQNLAAFHPMERRLAEFVLDFPGDLASYAANELASLAGVSNATVTRFIKRLGYLHYEDARRQVRQERGAGSPLFLASRSTGMANQFSASLERSHDNLQRTLARLNPADIDHMAQSLLRARKIWVTGFRSSQSFASYFRWQMFQVKEDIVLVPSAGDTLGQYAASITAADVVVVFAVRRRPAGLGEVIEQIIRSGAKVLYISDEQVARQAGLTWHVYCSCDSDRPLDDHVAVIGICHLLASRVIELAGPRERARLTAIEASYDALHELLT</sequence>
<dbReference type="SUPFAM" id="SSF46689">
    <property type="entry name" value="Homeodomain-like"/>
    <property type="match status" value="1"/>
</dbReference>
<dbReference type="Proteomes" id="UP000190750">
    <property type="component" value="Unassembled WGS sequence"/>
</dbReference>
<dbReference type="PANTHER" id="PTHR30514:SF18">
    <property type="entry name" value="RPIR-FAMILY TRANSCRIPTIONAL REGULATOR"/>
    <property type="match status" value="1"/>
</dbReference>
<feature type="domain" description="HTH rpiR-type" evidence="2">
    <location>
        <begin position="7"/>
        <end position="83"/>
    </location>
</feature>
<dbReference type="Gene3D" id="3.40.50.10490">
    <property type="entry name" value="Glucose-6-phosphate isomerase like protein, domain 1"/>
    <property type="match status" value="1"/>
</dbReference>
<evidence type="ECO:0000313" key="4">
    <source>
        <dbReference type="Proteomes" id="UP000190750"/>
    </source>
</evidence>
<protein>
    <recommendedName>
        <fullName evidence="2">HTH rpiR-type domain-containing protein</fullName>
    </recommendedName>
</protein>
<keyword evidence="1" id="KW-0324">Glycolysis</keyword>
<dbReference type="EMBL" id="MTJN01000002">
    <property type="protein sequence ID" value="OOV07440.1"/>
    <property type="molecule type" value="Genomic_DNA"/>
</dbReference>